<dbReference type="AlphaFoldDB" id="A0A6J8DJG5"/>
<protein>
    <submittedName>
        <fullName evidence="1">Uncharacterized protein</fullName>
    </submittedName>
</protein>
<evidence type="ECO:0000313" key="2">
    <source>
        <dbReference type="Proteomes" id="UP000507470"/>
    </source>
</evidence>
<dbReference type="Proteomes" id="UP000507470">
    <property type="component" value="Unassembled WGS sequence"/>
</dbReference>
<gene>
    <name evidence="1" type="ORF">MCOR_41638</name>
</gene>
<reference evidence="1 2" key="1">
    <citation type="submission" date="2020-06" db="EMBL/GenBank/DDBJ databases">
        <authorList>
            <person name="Li R."/>
            <person name="Bekaert M."/>
        </authorList>
    </citation>
    <scope>NUCLEOTIDE SEQUENCE [LARGE SCALE GENOMIC DNA]</scope>
    <source>
        <strain evidence="2">wild</strain>
    </source>
</reference>
<organism evidence="1 2">
    <name type="scientific">Mytilus coruscus</name>
    <name type="common">Sea mussel</name>
    <dbReference type="NCBI Taxonomy" id="42192"/>
    <lineage>
        <taxon>Eukaryota</taxon>
        <taxon>Metazoa</taxon>
        <taxon>Spiralia</taxon>
        <taxon>Lophotrochozoa</taxon>
        <taxon>Mollusca</taxon>
        <taxon>Bivalvia</taxon>
        <taxon>Autobranchia</taxon>
        <taxon>Pteriomorphia</taxon>
        <taxon>Mytilida</taxon>
        <taxon>Mytiloidea</taxon>
        <taxon>Mytilidae</taxon>
        <taxon>Mytilinae</taxon>
        <taxon>Mytilus</taxon>
    </lineage>
</organism>
<evidence type="ECO:0000313" key="1">
    <source>
        <dbReference type="EMBL" id="CAC5408226.1"/>
    </source>
</evidence>
<keyword evidence="2" id="KW-1185">Reference proteome</keyword>
<sequence>MHLNVIFYKTSNDEYGYCVLPFPTSKCFSKHNNSIIHQNTSKNQTILTVKSSEENILNGVWICSYGTIVVNVSVKMETAYDVGLHIKNSGTILKGTIDGEILTLICKVDMLESYIKIINPHGIVVGSCLAPIHTRAFGVCSNKMTQFLVSNRTIMTLNISSEKYIGGMWICTHGSNKSKDTFFVDQQNEENDSFGACIKTGRNEEKYKILFIIFCLITSVIFIEKSINYLKTRHKSREKEEDKKELVIGSYDNIVSTV</sequence>
<dbReference type="OrthoDB" id="10647367at2759"/>
<dbReference type="EMBL" id="CACVKT020007517">
    <property type="protein sequence ID" value="CAC5408226.1"/>
    <property type="molecule type" value="Genomic_DNA"/>
</dbReference>
<name>A0A6J8DJG5_MYTCO</name>
<accession>A0A6J8DJG5</accession>
<proteinExistence type="predicted"/>